<comment type="caution">
    <text evidence="1">The sequence shown here is derived from an EMBL/GenBank/DDBJ whole genome shotgun (WGS) entry which is preliminary data.</text>
</comment>
<keyword evidence="2" id="KW-1185">Reference proteome</keyword>
<sequence>MLEIHPSYPALASVAEKYPTHRGSLFQTYNDILLGKTTQQWRDVQVIDLALCKRGALQGRRPRTAADADLLLHIVPCSLAESISLAWIQDVFAALVNPPSIYLAVVSDDSSIVYYKLSSGIVKPSI</sequence>
<name>A0ACC1U5N8_9AGAR</name>
<gene>
    <name evidence="1" type="ORF">F5876DRAFT_87969</name>
</gene>
<protein>
    <submittedName>
        <fullName evidence="1">tRNA intron endonuclease</fullName>
    </submittedName>
</protein>
<keyword evidence="1" id="KW-0540">Nuclease</keyword>
<dbReference type="EMBL" id="MU795037">
    <property type="protein sequence ID" value="KAJ3812025.1"/>
    <property type="molecule type" value="Genomic_DNA"/>
</dbReference>
<keyword evidence="1" id="KW-0255">Endonuclease</keyword>
<accession>A0ACC1U5N8</accession>
<evidence type="ECO:0000313" key="1">
    <source>
        <dbReference type="EMBL" id="KAJ3812025.1"/>
    </source>
</evidence>
<proteinExistence type="predicted"/>
<keyword evidence="1" id="KW-0378">Hydrolase</keyword>
<evidence type="ECO:0000313" key="2">
    <source>
        <dbReference type="Proteomes" id="UP001163835"/>
    </source>
</evidence>
<reference evidence="1" key="1">
    <citation type="submission" date="2022-09" db="EMBL/GenBank/DDBJ databases">
        <title>A Global Phylogenomic Analysis of the Shiitake Genus Lentinula.</title>
        <authorList>
            <consortium name="DOE Joint Genome Institute"/>
            <person name="Sierra-Patev S."/>
            <person name="Min B."/>
            <person name="Naranjo-Ortiz M."/>
            <person name="Looney B."/>
            <person name="Konkel Z."/>
            <person name="Slot J.C."/>
            <person name="Sakamoto Y."/>
            <person name="Steenwyk J.L."/>
            <person name="Rokas A."/>
            <person name="Carro J."/>
            <person name="Camarero S."/>
            <person name="Ferreira P."/>
            <person name="Molpeceres G."/>
            <person name="Ruiz-Duenas F.J."/>
            <person name="Serrano A."/>
            <person name="Henrissat B."/>
            <person name="Drula E."/>
            <person name="Hughes K.W."/>
            <person name="Mata J.L."/>
            <person name="Ishikawa N.K."/>
            <person name="Vargas-Isla R."/>
            <person name="Ushijima S."/>
            <person name="Smith C.A."/>
            <person name="Ahrendt S."/>
            <person name="Andreopoulos W."/>
            <person name="He G."/>
            <person name="Labutti K."/>
            <person name="Lipzen A."/>
            <person name="Ng V."/>
            <person name="Riley R."/>
            <person name="Sandor L."/>
            <person name="Barry K."/>
            <person name="Martinez A.T."/>
            <person name="Xiao Y."/>
            <person name="Gibbons J.G."/>
            <person name="Terashima K."/>
            <person name="Grigoriev I.V."/>
            <person name="Hibbett D.S."/>
        </authorList>
    </citation>
    <scope>NUCLEOTIDE SEQUENCE</scope>
    <source>
        <strain evidence="1">TMI1499</strain>
    </source>
</reference>
<dbReference type="Proteomes" id="UP001163835">
    <property type="component" value="Unassembled WGS sequence"/>
</dbReference>
<organism evidence="1 2">
    <name type="scientific">Lentinula aff. lateritia</name>
    <dbReference type="NCBI Taxonomy" id="2804960"/>
    <lineage>
        <taxon>Eukaryota</taxon>
        <taxon>Fungi</taxon>
        <taxon>Dikarya</taxon>
        <taxon>Basidiomycota</taxon>
        <taxon>Agaricomycotina</taxon>
        <taxon>Agaricomycetes</taxon>
        <taxon>Agaricomycetidae</taxon>
        <taxon>Agaricales</taxon>
        <taxon>Marasmiineae</taxon>
        <taxon>Omphalotaceae</taxon>
        <taxon>Lentinula</taxon>
    </lineage>
</organism>